<organism evidence="2 3">
    <name type="scientific">Aerococcus suis</name>
    <dbReference type="NCBI Taxonomy" id="371602"/>
    <lineage>
        <taxon>Bacteria</taxon>
        <taxon>Bacillati</taxon>
        <taxon>Bacillota</taxon>
        <taxon>Bacilli</taxon>
        <taxon>Lactobacillales</taxon>
        <taxon>Aerococcaceae</taxon>
        <taxon>Aerococcus</taxon>
    </lineage>
</organism>
<dbReference type="AlphaFoldDB" id="A0A1W1Y1L4"/>
<reference evidence="3" key="1">
    <citation type="submission" date="2017-04" db="EMBL/GenBank/DDBJ databases">
        <authorList>
            <person name="Varghese N."/>
            <person name="Submissions S."/>
        </authorList>
    </citation>
    <scope>NUCLEOTIDE SEQUENCE [LARGE SCALE GENOMIC DNA]</scope>
    <source>
        <strain evidence="3">DSM 21500</strain>
    </source>
</reference>
<accession>A0A1W1Y1L4</accession>
<proteinExistence type="predicted"/>
<dbReference type="RefSeq" id="WP_084097659.1">
    <property type="nucleotide sequence ID" value="NZ_FWXK01000001.1"/>
</dbReference>
<dbReference type="EMBL" id="FWXK01000001">
    <property type="protein sequence ID" value="SMC30079.1"/>
    <property type="molecule type" value="Genomic_DNA"/>
</dbReference>
<protein>
    <submittedName>
        <fullName evidence="2">H+-ATPase subunit E/Vma4</fullName>
    </submittedName>
</protein>
<dbReference type="OrthoDB" id="1768593at2"/>
<name>A0A1W1Y1L4_9LACT</name>
<evidence type="ECO:0000313" key="3">
    <source>
        <dbReference type="Proteomes" id="UP000243884"/>
    </source>
</evidence>
<gene>
    <name evidence="2" type="ORF">SAMN04487984_0031</name>
</gene>
<dbReference type="STRING" id="371602.SAMN04487984_0031"/>
<dbReference type="SUPFAM" id="SSF160527">
    <property type="entry name" value="V-type ATPase subunit E-like"/>
    <property type="match status" value="1"/>
</dbReference>
<keyword evidence="1" id="KW-0175">Coiled coil</keyword>
<keyword evidence="3" id="KW-1185">Reference proteome</keyword>
<feature type="coiled-coil region" evidence="1">
    <location>
        <begin position="15"/>
        <end position="50"/>
    </location>
</feature>
<sequence>MELNEKMTFFDEQVMKEANANIDQQLEQYRETLEKDYEDYSRKLEASVTDRLDNEKTAIHKQNNKEISQTQIKQQRDLYVEEEKLKKSLFNYFKDEMNQYMQTSEYIEQLQAMIHSVEEFADDEDFIVYLNETDKDKLPQLTINNHGELKVSDRDFIGGARGVLTKRNILVDYSFSTLLANEEDNFVLKEVDAGDR</sequence>
<dbReference type="Proteomes" id="UP000243884">
    <property type="component" value="Unassembled WGS sequence"/>
</dbReference>
<evidence type="ECO:0000313" key="2">
    <source>
        <dbReference type="EMBL" id="SMC30079.1"/>
    </source>
</evidence>
<evidence type="ECO:0000256" key="1">
    <source>
        <dbReference type="SAM" id="Coils"/>
    </source>
</evidence>